<dbReference type="AlphaFoldDB" id="A0A0A9G227"/>
<sequence>MTSLLHARPLSGRSRPRLPAVLLQRRCR</sequence>
<organism evidence="1">
    <name type="scientific">Arundo donax</name>
    <name type="common">Giant reed</name>
    <name type="synonym">Donax arundinaceus</name>
    <dbReference type="NCBI Taxonomy" id="35708"/>
    <lineage>
        <taxon>Eukaryota</taxon>
        <taxon>Viridiplantae</taxon>
        <taxon>Streptophyta</taxon>
        <taxon>Embryophyta</taxon>
        <taxon>Tracheophyta</taxon>
        <taxon>Spermatophyta</taxon>
        <taxon>Magnoliopsida</taxon>
        <taxon>Liliopsida</taxon>
        <taxon>Poales</taxon>
        <taxon>Poaceae</taxon>
        <taxon>PACMAD clade</taxon>
        <taxon>Arundinoideae</taxon>
        <taxon>Arundineae</taxon>
        <taxon>Arundo</taxon>
    </lineage>
</organism>
<protein>
    <submittedName>
        <fullName evidence="1">Uncharacterized protein</fullName>
    </submittedName>
</protein>
<accession>A0A0A9G227</accession>
<evidence type="ECO:0000313" key="1">
    <source>
        <dbReference type="EMBL" id="JAE19105.1"/>
    </source>
</evidence>
<name>A0A0A9G227_ARUDO</name>
<proteinExistence type="predicted"/>
<dbReference type="EMBL" id="GBRH01178791">
    <property type="protein sequence ID" value="JAE19105.1"/>
    <property type="molecule type" value="Transcribed_RNA"/>
</dbReference>
<reference evidence="1" key="1">
    <citation type="submission" date="2014-09" db="EMBL/GenBank/DDBJ databases">
        <authorList>
            <person name="Magalhaes I.L.F."/>
            <person name="Oliveira U."/>
            <person name="Santos F.R."/>
            <person name="Vidigal T.H.D.A."/>
            <person name="Brescovit A.D."/>
            <person name="Santos A.J."/>
        </authorList>
    </citation>
    <scope>NUCLEOTIDE SEQUENCE</scope>
    <source>
        <tissue evidence="1">Shoot tissue taken approximately 20 cm above the soil surface</tissue>
    </source>
</reference>
<reference evidence="1" key="2">
    <citation type="journal article" date="2015" name="Data Brief">
        <title>Shoot transcriptome of the giant reed, Arundo donax.</title>
        <authorList>
            <person name="Barrero R.A."/>
            <person name="Guerrero F.D."/>
            <person name="Moolhuijzen P."/>
            <person name="Goolsby J.A."/>
            <person name="Tidwell J."/>
            <person name="Bellgard S.E."/>
            <person name="Bellgard M.I."/>
        </authorList>
    </citation>
    <scope>NUCLEOTIDE SEQUENCE</scope>
    <source>
        <tissue evidence="1">Shoot tissue taken approximately 20 cm above the soil surface</tissue>
    </source>
</reference>